<dbReference type="GO" id="GO:0006302">
    <property type="term" value="P:double-strand break repair"/>
    <property type="evidence" value="ECO:0007669"/>
    <property type="project" value="TreeGrafter"/>
</dbReference>
<dbReference type="GO" id="GO:0003677">
    <property type="term" value="F:DNA binding"/>
    <property type="evidence" value="ECO:0007669"/>
    <property type="project" value="UniProtKB-KW"/>
</dbReference>
<dbReference type="CDD" id="cd01437">
    <property type="entry name" value="parp_like"/>
    <property type="match status" value="1"/>
</dbReference>
<evidence type="ECO:0000256" key="1">
    <source>
        <dbReference type="ARBA" id="ARBA00004123"/>
    </source>
</evidence>
<dbReference type="Pfam" id="PF05406">
    <property type="entry name" value="WGR"/>
    <property type="match status" value="1"/>
</dbReference>
<dbReference type="Gene3D" id="2.20.140.10">
    <property type="entry name" value="WGR domain"/>
    <property type="match status" value="1"/>
</dbReference>
<dbReference type="Gene3D" id="1.20.142.10">
    <property type="entry name" value="Poly(ADP-ribose) polymerase, regulatory domain"/>
    <property type="match status" value="1"/>
</dbReference>
<evidence type="ECO:0000313" key="20">
    <source>
        <dbReference type="EMBL" id="KAF2675014.1"/>
    </source>
</evidence>
<evidence type="ECO:0000256" key="7">
    <source>
        <dbReference type="ARBA" id="ARBA00022765"/>
    </source>
</evidence>
<evidence type="ECO:0000256" key="6">
    <source>
        <dbReference type="ARBA" id="ARBA00022737"/>
    </source>
</evidence>
<dbReference type="SMART" id="SM00773">
    <property type="entry name" value="WGR"/>
    <property type="match status" value="1"/>
</dbReference>
<dbReference type="Pfam" id="PF02877">
    <property type="entry name" value="PARP_reg"/>
    <property type="match status" value="1"/>
</dbReference>
<comment type="catalytic activity">
    <reaction evidence="14">
        <text>NAD(+) + (ADP-D-ribosyl)n-acceptor = nicotinamide + (ADP-D-ribosyl)n+1-acceptor + H(+).</text>
        <dbReference type="EC" id="2.4.2.30"/>
    </reaction>
</comment>
<dbReference type="PANTHER" id="PTHR10459">
    <property type="entry name" value="DNA LIGASE"/>
    <property type="match status" value="1"/>
</dbReference>
<dbReference type="PANTHER" id="PTHR10459:SF60">
    <property type="entry name" value="POLY [ADP-RIBOSE] POLYMERASE 2"/>
    <property type="match status" value="1"/>
</dbReference>
<evidence type="ECO:0000256" key="3">
    <source>
        <dbReference type="ARBA" id="ARBA00022679"/>
    </source>
</evidence>
<protein>
    <recommendedName>
        <fullName evidence="15">Poly [ADP-ribose] polymerase</fullName>
        <shortName evidence="15">PARP</shortName>
        <ecNumber evidence="15">2.4.2.-</ecNumber>
    </recommendedName>
</protein>
<keyword evidence="10 15" id="KW-0520">NAD</keyword>
<evidence type="ECO:0000256" key="14">
    <source>
        <dbReference type="ARBA" id="ARBA00033987"/>
    </source>
</evidence>
<evidence type="ECO:0000256" key="8">
    <source>
        <dbReference type="ARBA" id="ARBA00022771"/>
    </source>
</evidence>
<evidence type="ECO:0000256" key="11">
    <source>
        <dbReference type="ARBA" id="ARBA00023125"/>
    </source>
</evidence>
<keyword evidence="7" id="KW-0013">ADP-ribosylation</keyword>
<dbReference type="InterPro" id="IPR008893">
    <property type="entry name" value="WGR_domain"/>
</dbReference>
<keyword evidence="5" id="KW-0479">Metal-binding</keyword>
<evidence type="ECO:0000256" key="5">
    <source>
        <dbReference type="ARBA" id="ARBA00022723"/>
    </source>
</evidence>
<feature type="compositionally biased region" description="Basic and acidic residues" evidence="16">
    <location>
        <begin position="40"/>
        <end position="53"/>
    </location>
</feature>
<dbReference type="GO" id="GO:0070212">
    <property type="term" value="P:protein poly-ADP-ribosylation"/>
    <property type="evidence" value="ECO:0007669"/>
    <property type="project" value="TreeGrafter"/>
</dbReference>
<evidence type="ECO:0000259" key="17">
    <source>
        <dbReference type="PROSITE" id="PS51059"/>
    </source>
</evidence>
<dbReference type="FunFam" id="2.20.140.10:FF:000001">
    <property type="entry name" value="Poly [ADP-ribose] polymerase"/>
    <property type="match status" value="1"/>
</dbReference>
<comment type="subcellular location">
    <subcellularLocation>
        <location evidence="1">Nucleus</location>
    </subcellularLocation>
</comment>
<evidence type="ECO:0000256" key="4">
    <source>
        <dbReference type="ARBA" id="ARBA00022695"/>
    </source>
</evidence>
<feature type="domain" description="WGR" evidence="19">
    <location>
        <begin position="68"/>
        <end position="164"/>
    </location>
</feature>
<evidence type="ECO:0000256" key="12">
    <source>
        <dbReference type="ARBA" id="ARBA00023242"/>
    </source>
</evidence>
<dbReference type="GO" id="GO:0008270">
    <property type="term" value="F:zinc ion binding"/>
    <property type="evidence" value="ECO:0007669"/>
    <property type="project" value="UniProtKB-KW"/>
</dbReference>
<keyword evidence="11" id="KW-0238">DNA-binding</keyword>
<evidence type="ECO:0000256" key="16">
    <source>
        <dbReference type="SAM" id="MobiDB-lite"/>
    </source>
</evidence>
<dbReference type="GO" id="GO:0016779">
    <property type="term" value="F:nucleotidyltransferase activity"/>
    <property type="evidence" value="ECO:0007669"/>
    <property type="project" value="UniProtKB-KW"/>
</dbReference>
<evidence type="ECO:0000256" key="2">
    <source>
        <dbReference type="ARBA" id="ARBA00022676"/>
    </source>
</evidence>
<reference evidence="20" key="1">
    <citation type="journal article" date="2020" name="Stud. Mycol.">
        <title>101 Dothideomycetes genomes: a test case for predicting lifestyles and emergence of pathogens.</title>
        <authorList>
            <person name="Haridas S."/>
            <person name="Albert R."/>
            <person name="Binder M."/>
            <person name="Bloem J."/>
            <person name="Labutti K."/>
            <person name="Salamov A."/>
            <person name="Andreopoulos B."/>
            <person name="Baker S."/>
            <person name="Barry K."/>
            <person name="Bills G."/>
            <person name="Bluhm B."/>
            <person name="Cannon C."/>
            <person name="Castanera R."/>
            <person name="Culley D."/>
            <person name="Daum C."/>
            <person name="Ezra D."/>
            <person name="Gonzalez J."/>
            <person name="Henrissat B."/>
            <person name="Kuo A."/>
            <person name="Liang C."/>
            <person name="Lipzen A."/>
            <person name="Lutzoni F."/>
            <person name="Magnuson J."/>
            <person name="Mondo S."/>
            <person name="Nolan M."/>
            <person name="Ohm R."/>
            <person name="Pangilinan J."/>
            <person name="Park H.-J."/>
            <person name="Ramirez L."/>
            <person name="Alfaro M."/>
            <person name="Sun H."/>
            <person name="Tritt A."/>
            <person name="Yoshinaga Y."/>
            <person name="Zwiers L.-H."/>
            <person name="Turgeon B."/>
            <person name="Goodwin S."/>
            <person name="Spatafora J."/>
            <person name="Crous P."/>
            <person name="Grigoriev I."/>
        </authorList>
    </citation>
    <scope>NUCLEOTIDE SEQUENCE</scope>
    <source>
        <strain evidence="20">CBS 115976</strain>
    </source>
</reference>
<dbReference type="PROSITE" id="PS51060">
    <property type="entry name" value="PARP_ALPHA_HD"/>
    <property type="match status" value="1"/>
</dbReference>
<dbReference type="EMBL" id="MU004230">
    <property type="protein sequence ID" value="KAF2675014.1"/>
    <property type="molecule type" value="Genomic_DNA"/>
</dbReference>
<feature type="domain" description="PARP catalytic" evidence="17">
    <location>
        <begin position="320"/>
        <end position="559"/>
    </location>
</feature>
<evidence type="ECO:0000256" key="13">
    <source>
        <dbReference type="ARBA" id="ARBA00024347"/>
    </source>
</evidence>
<dbReference type="Gene3D" id="3.90.228.10">
    <property type="match status" value="1"/>
</dbReference>
<feature type="region of interest" description="Disordered" evidence="16">
    <location>
        <begin position="1"/>
        <end position="53"/>
    </location>
</feature>
<dbReference type="Pfam" id="PF00644">
    <property type="entry name" value="PARP"/>
    <property type="match status" value="1"/>
</dbReference>
<dbReference type="InterPro" id="IPR012317">
    <property type="entry name" value="Poly(ADP-ribose)pol_cat_dom"/>
</dbReference>
<comment type="similarity">
    <text evidence="13">Belongs to the ARTD/PARP family.</text>
</comment>
<evidence type="ECO:0000259" key="19">
    <source>
        <dbReference type="PROSITE" id="PS51977"/>
    </source>
</evidence>
<dbReference type="GO" id="GO:1990404">
    <property type="term" value="F:NAD+-protein mono-ADP-ribosyltransferase activity"/>
    <property type="evidence" value="ECO:0007669"/>
    <property type="project" value="TreeGrafter"/>
</dbReference>
<name>A0A6A6UVL8_9PEZI</name>
<organism evidence="20 21">
    <name type="scientific">Microthyrium microscopicum</name>
    <dbReference type="NCBI Taxonomy" id="703497"/>
    <lineage>
        <taxon>Eukaryota</taxon>
        <taxon>Fungi</taxon>
        <taxon>Dikarya</taxon>
        <taxon>Ascomycota</taxon>
        <taxon>Pezizomycotina</taxon>
        <taxon>Dothideomycetes</taxon>
        <taxon>Dothideomycetes incertae sedis</taxon>
        <taxon>Microthyriales</taxon>
        <taxon>Microthyriaceae</taxon>
        <taxon>Microthyrium</taxon>
    </lineage>
</organism>
<keyword evidence="9" id="KW-0862">Zinc</keyword>
<dbReference type="PROSITE" id="PS51977">
    <property type="entry name" value="WGR"/>
    <property type="match status" value="1"/>
</dbReference>
<keyword evidence="4" id="KW-0548">Nucleotidyltransferase</keyword>
<dbReference type="Proteomes" id="UP000799302">
    <property type="component" value="Unassembled WGS sequence"/>
</dbReference>
<keyword evidence="3 15" id="KW-0808">Transferase</keyword>
<evidence type="ECO:0000256" key="15">
    <source>
        <dbReference type="RuleBase" id="RU362114"/>
    </source>
</evidence>
<evidence type="ECO:0000259" key="18">
    <source>
        <dbReference type="PROSITE" id="PS51060"/>
    </source>
</evidence>
<keyword evidence="6" id="KW-0677">Repeat</keyword>
<keyword evidence="8" id="KW-0863">Zinc-finger</keyword>
<evidence type="ECO:0000313" key="21">
    <source>
        <dbReference type="Proteomes" id="UP000799302"/>
    </source>
</evidence>
<accession>A0A6A6UVL8</accession>
<dbReference type="FunFam" id="1.20.142.10:FF:000002">
    <property type="entry name" value="Poly [ADP-ribose] polymerase"/>
    <property type="match status" value="1"/>
</dbReference>
<proteinExistence type="inferred from homology"/>
<gene>
    <name evidence="20" type="ORF">BT63DRAFT_449997</name>
</gene>
<keyword evidence="2 15" id="KW-0328">Glycosyltransferase</keyword>
<sequence length="559" mass="62046">MAPKKRAAAASAATTNKRAKKDSDATPATKVKATPAAKSKAKDTKKDLKKETKAPVVPVDENCHFSTTHHVYIDDEGLPFDVALNQTNVGDNNNKFYRIQLLEDAAQSNYYTWTRWGRVGERGQSKALGGGALAGAMKEFEKKFKEKTGLAWDDRFDDPKPKKYTFLEKSYEPVAGASKVNKTVAEPTIAQPVQKLMQLIFNAKFMTAAMEALDYDVAKLPLGKLSMRTIEQAYQTLKDLSVFVVDAATVDTNKESVEELTNRYYTLIPHAFGRRNPPLLTSSDMVKRETELLDSLIDMKKTSEIMNEEEEESQEATVAHPLDRQYQGLGMEEVTPLDPKTKEFKELAAYLIKTQGATHGALKYQIEDIFRIERQGEFQRFDSAPHTKVKKSNRRLLWHGSLATNFGGILSTGLRIAPPEAPVSGYMFDKGIYLADMSSKSANYCRAGVTGGTGLLLLCEAELGDPMMEYEDFKYDAGSEVKKAGKLATWGKGKTGPLKWKDGKTIHKSLKGISVPDVSTAPGPTGVKSTSGYGGLEYNEYIVYDVAQVRLRYLFRVKM</sequence>
<keyword evidence="12" id="KW-0539">Nucleus</keyword>
<dbReference type="InterPro" id="IPR050800">
    <property type="entry name" value="ARTD/PARP"/>
</dbReference>
<dbReference type="OrthoDB" id="2017365at2759"/>
<dbReference type="InterPro" id="IPR036616">
    <property type="entry name" value="Poly(ADP-ribose)pol_reg_dom_sf"/>
</dbReference>
<feature type="compositionally biased region" description="Low complexity" evidence="16">
    <location>
        <begin position="25"/>
        <end position="38"/>
    </location>
</feature>
<keyword evidence="21" id="KW-1185">Reference proteome</keyword>
<dbReference type="InterPro" id="IPR004102">
    <property type="entry name" value="Poly(ADP-ribose)pol_reg_dom"/>
</dbReference>
<dbReference type="EC" id="2.4.2.-" evidence="15"/>
<evidence type="ECO:0000256" key="10">
    <source>
        <dbReference type="ARBA" id="ARBA00023027"/>
    </source>
</evidence>
<dbReference type="InterPro" id="IPR036930">
    <property type="entry name" value="WGR_dom_sf"/>
</dbReference>
<dbReference type="PROSITE" id="PS51059">
    <property type="entry name" value="PARP_CATALYTIC"/>
    <property type="match status" value="1"/>
</dbReference>
<evidence type="ECO:0000256" key="9">
    <source>
        <dbReference type="ARBA" id="ARBA00022833"/>
    </source>
</evidence>
<dbReference type="SUPFAM" id="SSF56399">
    <property type="entry name" value="ADP-ribosylation"/>
    <property type="match status" value="1"/>
</dbReference>
<feature type="domain" description="PARP alpha-helical" evidence="18">
    <location>
        <begin position="186"/>
        <end position="307"/>
    </location>
</feature>
<dbReference type="GO" id="GO:0005730">
    <property type="term" value="C:nucleolus"/>
    <property type="evidence" value="ECO:0007669"/>
    <property type="project" value="TreeGrafter"/>
</dbReference>
<dbReference type="GO" id="GO:0003950">
    <property type="term" value="F:NAD+ poly-ADP-ribosyltransferase activity"/>
    <property type="evidence" value="ECO:0007669"/>
    <property type="project" value="UniProtKB-UniRule"/>
</dbReference>
<dbReference type="SUPFAM" id="SSF47587">
    <property type="entry name" value="Domain of poly(ADP-ribose) polymerase"/>
    <property type="match status" value="1"/>
</dbReference>
<dbReference type="SUPFAM" id="SSF142921">
    <property type="entry name" value="WGR domain-like"/>
    <property type="match status" value="1"/>
</dbReference>
<dbReference type="AlphaFoldDB" id="A0A6A6UVL8"/>
<dbReference type="CDD" id="cd07997">
    <property type="entry name" value="WGR_PARP"/>
    <property type="match status" value="1"/>
</dbReference>